<dbReference type="GO" id="GO:0005886">
    <property type="term" value="C:plasma membrane"/>
    <property type="evidence" value="ECO:0007669"/>
    <property type="project" value="TreeGrafter"/>
</dbReference>
<evidence type="ECO:0000256" key="10">
    <source>
        <dbReference type="RuleBase" id="RU000577"/>
    </source>
</evidence>
<evidence type="ECO:0000256" key="7">
    <source>
        <dbReference type="ARBA" id="ARBA00023125"/>
    </source>
</evidence>
<dbReference type="CDD" id="cd00009">
    <property type="entry name" value="AAA"/>
    <property type="match status" value="1"/>
</dbReference>
<dbReference type="RefSeq" id="WP_004140653.1">
    <property type="nucleotide sequence ID" value="NZ_CAUURN010000082.1"/>
</dbReference>
<reference evidence="15" key="1">
    <citation type="submission" date="2016-04" db="EMBL/GenBank/DDBJ databases">
        <authorList>
            <person name="Tagini F."/>
        </authorList>
    </citation>
    <scope>NUCLEOTIDE SEQUENCE [LARGE SCALE GENOMIC DNA]</scope>
    <source>
        <strain evidence="15">CHUV0807</strain>
    </source>
</reference>
<dbReference type="GO" id="GO:0008289">
    <property type="term" value="F:lipid binding"/>
    <property type="evidence" value="ECO:0007669"/>
    <property type="project" value="UniProtKB-KW"/>
</dbReference>
<comment type="subcellular location">
    <subcellularLocation>
        <location evidence="8">Cytoplasm</location>
    </subcellularLocation>
</comment>
<keyword evidence="3 8" id="KW-0235">DNA replication</keyword>
<evidence type="ECO:0000256" key="4">
    <source>
        <dbReference type="ARBA" id="ARBA00022741"/>
    </source>
</evidence>
<dbReference type="InterPro" id="IPR003593">
    <property type="entry name" value="AAA+_ATPase"/>
</dbReference>
<dbReference type="InterPro" id="IPR001957">
    <property type="entry name" value="Chromosome_initiator_DnaA"/>
</dbReference>
<feature type="region of interest" description="Domain III, AAA+ region" evidence="8">
    <location>
        <begin position="106"/>
        <end position="322"/>
    </location>
</feature>
<dbReference type="CDD" id="cd06571">
    <property type="entry name" value="Bac_DnaA_C"/>
    <property type="match status" value="1"/>
</dbReference>
<evidence type="ECO:0000256" key="11">
    <source>
        <dbReference type="RuleBase" id="RU004227"/>
    </source>
</evidence>
<proteinExistence type="inferred from homology"/>
<comment type="similarity">
    <text evidence="1 8 11">Belongs to the DnaA family.</text>
</comment>
<dbReference type="GeneID" id="84788838"/>
<dbReference type="NCBIfam" id="TIGR00362">
    <property type="entry name" value="DnaA"/>
    <property type="match status" value="1"/>
</dbReference>
<dbReference type="AlphaFoldDB" id="A0A1C3HPE3"/>
<dbReference type="EMBL" id="FKLO01000060">
    <property type="protein sequence ID" value="SAZ05076.1"/>
    <property type="molecule type" value="Genomic_DNA"/>
</dbReference>
<dbReference type="Gene3D" id="1.10.8.60">
    <property type="match status" value="1"/>
</dbReference>
<dbReference type="Proteomes" id="UP000190837">
    <property type="component" value="Unassembled WGS sequence"/>
</dbReference>
<dbReference type="InterPro" id="IPR010921">
    <property type="entry name" value="Trp_repressor/repl_initiator"/>
</dbReference>
<dbReference type="SMART" id="SM00382">
    <property type="entry name" value="AAA"/>
    <property type="match status" value="1"/>
</dbReference>
<keyword evidence="6 8" id="KW-0446">Lipid-binding</keyword>
<comment type="function">
    <text evidence="8 10">Plays an essential role in the initiation and regulation of chromosomal replication. ATP-DnaA binds to the origin of replication (oriC) to initiate formation of the DNA replication initiation complex once per cell cycle. Binds the DnaA box (a 9 base pair repeat at the origin) and separates the double-stranded (ds)DNA. Forms a right-handed helical filament on oriC DNA; dsDNA binds to the exterior of the filament while single-stranded (ss)DNA is stabiized in the filament's interior. The ATP-DnaA-oriC complex binds and stabilizes one strand of the AT-rich DNA unwinding element (DUE), permitting loading of DNA polymerase. After initiation quickly degrades to an ADP-DnaA complex that is not apt for DNA replication. Binds acidic phospholipids.</text>
</comment>
<evidence type="ECO:0000256" key="9">
    <source>
        <dbReference type="NCBIfam" id="TIGR00362"/>
    </source>
</evidence>
<dbReference type="GO" id="GO:0005524">
    <property type="term" value="F:ATP binding"/>
    <property type="evidence" value="ECO:0007669"/>
    <property type="project" value="UniProtKB-UniRule"/>
</dbReference>
<evidence type="ECO:0000256" key="8">
    <source>
        <dbReference type="HAMAP-Rule" id="MF_00377"/>
    </source>
</evidence>
<protein>
    <recommendedName>
        <fullName evidence="8 9">Chromosomal replication initiator protein DnaA</fullName>
    </recommendedName>
</protein>
<accession>A0A1C3HPE3</accession>
<dbReference type="GO" id="GO:0005737">
    <property type="term" value="C:cytoplasm"/>
    <property type="evidence" value="ECO:0007669"/>
    <property type="project" value="UniProtKB-SubCell"/>
</dbReference>
<feature type="binding site" evidence="8">
    <location>
        <position position="154"/>
    </location>
    <ligand>
        <name>ATP</name>
        <dbReference type="ChEBI" id="CHEBI:30616"/>
    </ligand>
</feature>
<dbReference type="Gene3D" id="1.10.1750.10">
    <property type="match status" value="1"/>
</dbReference>
<dbReference type="InterPro" id="IPR013159">
    <property type="entry name" value="DnaA_C"/>
</dbReference>
<evidence type="ECO:0000256" key="1">
    <source>
        <dbReference type="ARBA" id="ARBA00006583"/>
    </source>
</evidence>
<dbReference type="GO" id="GO:0006275">
    <property type="term" value="P:regulation of DNA replication"/>
    <property type="evidence" value="ECO:0007669"/>
    <property type="project" value="UniProtKB-UniRule"/>
</dbReference>
<keyword evidence="5 8" id="KW-0067">ATP-binding</keyword>
<dbReference type="OMA" id="DFIHFYQ"/>
<keyword evidence="2 8" id="KW-0963">Cytoplasm</keyword>
<dbReference type="Gene3D" id="3.40.50.300">
    <property type="entry name" value="P-loop containing nucleotide triphosphate hydrolases"/>
    <property type="match status" value="1"/>
</dbReference>
<dbReference type="SUPFAM" id="SSF48295">
    <property type="entry name" value="TrpR-like"/>
    <property type="match status" value="1"/>
</dbReference>
<feature type="binding site" evidence="8">
    <location>
        <position position="151"/>
    </location>
    <ligand>
        <name>ATP</name>
        <dbReference type="ChEBI" id="CHEBI:30616"/>
    </ligand>
</feature>
<dbReference type="SUPFAM" id="SSF52540">
    <property type="entry name" value="P-loop containing nucleoside triphosphate hydrolases"/>
    <property type="match status" value="1"/>
</dbReference>
<feature type="domain" description="AAA+ ATPase" evidence="12">
    <location>
        <begin position="140"/>
        <end position="265"/>
    </location>
</feature>
<evidence type="ECO:0000256" key="3">
    <source>
        <dbReference type="ARBA" id="ARBA00022705"/>
    </source>
</evidence>
<dbReference type="Pfam" id="PF08299">
    <property type="entry name" value="Bac_DnaA_C"/>
    <property type="match status" value="1"/>
</dbReference>
<dbReference type="InterPro" id="IPR020591">
    <property type="entry name" value="Chromosome_initiator_DnaA-like"/>
</dbReference>
<feature type="region of interest" description="Domain I, interacts with DnaA modulators" evidence="8">
    <location>
        <begin position="1"/>
        <end position="79"/>
    </location>
</feature>
<dbReference type="GO" id="GO:0006270">
    <property type="term" value="P:DNA replication initiation"/>
    <property type="evidence" value="ECO:0007669"/>
    <property type="project" value="UniProtKB-UniRule"/>
</dbReference>
<evidence type="ECO:0000313" key="15">
    <source>
        <dbReference type="Proteomes" id="UP000190837"/>
    </source>
</evidence>
<evidence type="ECO:0000256" key="2">
    <source>
        <dbReference type="ARBA" id="ARBA00022490"/>
    </source>
</evidence>
<dbReference type="SMART" id="SM00760">
    <property type="entry name" value="Bac_DnaA_C"/>
    <property type="match status" value="1"/>
</dbReference>
<dbReference type="PANTHER" id="PTHR30050:SF2">
    <property type="entry name" value="CHROMOSOMAL REPLICATION INITIATOR PROTEIN DNAA"/>
    <property type="match status" value="1"/>
</dbReference>
<evidence type="ECO:0000259" key="12">
    <source>
        <dbReference type="SMART" id="SM00382"/>
    </source>
</evidence>
<evidence type="ECO:0000313" key="14">
    <source>
        <dbReference type="EMBL" id="SAZ05076.1"/>
    </source>
</evidence>
<dbReference type="GO" id="GO:0003688">
    <property type="term" value="F:DNA replication origin binding"/>
    <property type="evidence" value="ECO:0007669"/>
    <property type="project" value="UniProtKB-UniRule"/>
</dbReference>
<keyword evidence="7 8" id="KW-0238">DNA-binding</keyword>
<evidence type="ECO:0000256" key="5">
    <source>
        <dbReference type="ARBA" id="ARBA00022840"/>
    </source>
</evidence>
<gene>
    <name evidence="8" type="primary">dnaA</name>
    <name evidence="14" type="ORF">CHUV0807_1761</name>
</gene>
<dbReference type="InterPro" id="IPR027417">
    <property type="entry name" value="P-loop_NTPase"/>
</dbReference>
<organism evidence="14 15">
    <name type="scientific">Cardiobacterium hominis</name>
    <dbReference type="NCBI Taxonomy" id="2718"/>
    <lineage>
        <taxon>Bacteria</taxon>
        <taxon>Pseudomonadati</taxon>
        <taxon>Pseudomonadota</taxon>
        <taxon>Gammaproteobacteria</taxon>
        <taxon>Cardiobacteriales</taxon>
        <taxon>Cardiobacteriaceae</taxon>
        <taxon>Cardiobacterium</taxon>
    </lineage>
</organism>
<sequence>MSNYEAQAQLLWESVLDMMAPLCAKDDMTVLRSLALRAQSEKQWTLLAPNKFACEQIKKSLFVTLDMALRNKGIKEVKLEIAAAPELFASASPAQRNAAPAPFESNLNSDYQFHNFVAAPSNNEAFAAAERVSGGHFFADSNPLLIYGGTGLGKSHLMHAAGNALRRNGRTAVMYMNAEQYVNEFLAALAGKTQKAFSNRLRSVDALLIDDVQFLGGKTQSQAEFFHTFNELIDKKRQIIMTCDRYPKEIEGLEARLKSRFGAGLTVSIRAPEPETRFAILKSKAKEQNFPLPDDVAYFIAENIESNVRDLEGALKKVIFQCQVLKKNEPATVPIAQAALADLLQAQKKQTSVENIQRVVAQYFGISEAELLSSSRKKTFVEPRMIAMALTRDLTDMVLQAVAEAFNRKDHTTVKHATESVESRKKTDPRFREEYENIKTIITA</sequence>
<evidence type="ECO:0000256" key="6">
    <source>
        <dbReference type="ARBA" id="ARBA00023121"/>
    </source>
</evidence>
<dbReference type="InterPro" id="IPR013317">
    <property type="entry name" value="DnaA_dom"/>
</dbReference>
<dbReference type="PRINTS" id="PR00051">
    <property type="entry name" value="DNAA"/>
</dbReference>
<dbReference type="PANTHER" id="PTHR30050">
    <property type="entry name" value="CHROMOSOMAL REPLICATION INITIATOR PROTEIN DNAA"/>
    <property type="match status" value="1"/>
</dbReference>
<feature type="binding site" evidence="8">
    <location>
        <position position="155"/>
    </location>
    <ligand>
        <name>ATP</name>
        <dbReference type="ChEBI" id="CHEBI:30616"/>
    </ligand>
</feature>
<dbReference type="Pfam" id="PF00308">
    <property type="entry name" value="Bac_DnaA"/>
    <property type="match status" value="1"/>
</dbReference>
<feature type="binding site" evidence="8">
    <location>
        <position position="153"/>
    </location>
    <ligand>
        <name>ATP</name>
        <dbReference type="ChEBI" id="CHEBI:30616"/>
    </ligand>
</feature>
<comment type="subunit">
    <text evidence="8">Oligomerizes as a right-handed, spiral filament on DNA at oriC.</text>
</comment>
<name>A0A1C3HPE3_9GAMM</name>
<keyword evidence="4 8" id="KW-0547">Nucleotide-binding</keyword>
<feature type="region of interest" description="Domain IV, binds dsDNA" evidence="8">
    <location>
        <begin position="323"/>
        <end position="444"/>
    </location>
</feature>
<evidence type="ECO:0000259" key="13">
    <source>
        <dbReference type="SMART" id="SM00760"/>
    </source>
</evidence>
<feature type="domain" description="Chromosomal replication initiator DnaA C-terminal" evidence="13">
    <location>
        <begin position="352"/>
        <end position="421"/>
    </location>
</feature>
<comment type="domain">
    <text evidence="8">Domain I is involved in oligomerization and binding regulators, domain II is flexibile and of varying length in different bacteria, domain III forms the AAA+ region, while domain IV binds dsDNA.</text>
</comment>
<dbReference type="HAMAP" id="MF_00377">
    <property type="entry name" value="DnaA_bact"/>
    <property type="match status" value="1"/>
</dbReference>
<comment type="caution">
    <text evidence="8">Lacks conserved residue(s) required for the propagation of feature annotation.</text>
</comment>